<dbReference type="GO" id="GO:0004674">
    <property type="term" value="F:protein serine/threonine kinase activity"/>
    <property type="evidence" value="ECO:0007669"/>
    <property type="project" value="TreeGrafter"/>
</dbReference>
<gene>
    <name evidence="3" type="ORF">ARMGADRAFT_960279</name>
</gene>
<keyword evidence="4" id="KW-1185">Reference proteome</keyword>
<dbReference type="InterPro" id="IPR011009">
    <property type="entry name" value="Kinase-like_dom_sf"/>
</dbReference>
<dbReference type="STRING" id="47427.A0A2H3DTQ2"/>
<reference evidence="4" key="1">
    <citation type="journal article" date="2017" name="Nat. Ecol. Evol.">
        <title>Genome expansion and lineage-specific genetic innovations in the forest pathogenic fungi Armillaria.</title>
        <authorList>
            <person name="Sipos G."/>
            <person name="Prasanna A.N."/>
            <person name="Walter M.C."/>
            <person name="O'Connor E."/>
            <person name="Balint B."/>
            <person name="Krizsan K."/>
            <person name="Kiss B."/>
            <person name="Hess J."/>
            <person name="Varga T."/>
            <person name="Slot J."/>
            <person name="Riley R."/>
            <person name="Boka B."/>
            <person name="Rigling D."/>
            <person name="Barry K."/>
            <person name="Lee J."/>
            <person name="Mihaltcheva S."/>
            <person name="LaButti K."/>
            <person name="Lipzen A."/>
            <person name="Waldron R."/>
            <person name="Moloney N.M."/>
            <person name="Sperisen C."/>
            <person name="Kredics L."/>
            <person name="Vagvoelgyi C."/>
            <person name="Patrignani A."/>
            <person name="Fitzpatrick D."/>
            <person name="Nagy I."/>
            <person name="Doyle S."/>
            <person name="Anderson J.B."/>
            <person name="Grigoriev I.V."/>
            <person name="Gueldener U."/>
            <person name="Muensterkoetter M."/>
            <person name="Nagy L.G."/>
        </authorList>
    </citation>
    <scope>NUCLEOTIDE SEQUENCE [LARGE SCALE GENOMIC DNA]</scope>
    <source>
        <strain evidence="4">Ar21-2</strain>
    </source>
</reference>
<dbReference type="Proteomes" id="UP000217790">
    <property type="component" value="Unassembled WGS sequence"/>
</dbReference>
<dbReference type="InParanoid" id="A0A2H3DTQ2"/>
<evidence type="ECO:0000256" key="1">
    <source>
        <dbReference type="SAM" id="MobiDB-lite"/>
    </source>
</evidence>
<dbReference type="PANTHER" id="PTHR44329">
    <property type="entry name" value="SERINE/THREONINE-PROTEIN KINASE TNNI3K-RELATED"/>
    <property type="match status" value="1"/>
</dbReference>
<dbReference type="OrthoDB" id="122279at2759"/>
<dbReference type="OMA" id="TRTHNCV"/>
<name>A0A2H3DTQ2_ARMGA</name>
<dbReference type="Pfam" id="PF07714">
    <property type="entry name" value="PK_Tyr_Ser-Thr"/>
    <property type="match status" value="1"/>
</dbReference>
<proteinExistence type="predicted"/>
<accession>A0A2H3DTQ2</accession>
<sequence>MNPSPRFEYTRKENERENLKRRREEESSQMLPSLADLGLPPYDYGPSHRTLNSGLELRPIVSTTLLRKAPRAADPNLRLPPLPGLFLPPYPSEAKRSVHHALHHDYTPLSNAPKHKRAKLSDEDQGDWVSQTILDALSERPRSDLGHGVNSSIKNLVKQVNQLLSKPNISDQLHDLSVEEAQCTLDFLQDLLDVSGIPVIFKRTLLKTSLRLTRTHNCVPRCLVLRGFKKTGDHAFALGHFGELWRGEIEGVEVAVKQARIFTSDNNIKKVLRKVRQEAIIWRQCDHPNVLPFYGIFRNSAPSTYCLVSPFMVNGSLRQYMNKTDDPDRHKLALDITRGMDYLHTLSIVHGDLKGDNVLITDDCRAVIADFGISFVMGVTTFATSSSSHKGGTVRWEAPEVLSGSTNSLPADVYSLACVYFEVFDGTVPWNNLRDGAVIKTVCFEKKHLSYPKHLESTRHAELWWKLMVLCWAHEPSDRPTLHDLMESLHATGDPLLPTRNWDNPVLGRLRNPLDHGKLAIPSGLPPFLDIKGDGTTTSMTLLDNGSIPDSIPPLELDPDTYPRRIRPDRPIYQPL</sequence>
<feature type="domain" description="Protein kinase" evidence="2">
    <location>
        <begin position="230"/>
        <end position="497"/>
    </location>
</feature>
<evidence type="ECO:0000313" key="4">
    <source>
        <dbReference type="Proteomes" id="UP000217790"/>
    </source>
</evidence>
<dbReference type="InterPro" id="IPR001245">
    <property type="entry name" value="Ser-Thr/Tyr_kinase_cat_dom"/>
</dbReference>
<dbReference type="PROSITE" id="PS50011">
    <property type="entry name" value="PROTEIN_KINASE_DOM"/>
    <property type="match status" value="1"/>
</dbReference>
<dbReference type="AlphaFoldDB" id="A0A2H3DTQ2"/>
<dbReference type="GO" id="GO:0005524">
    <property type="term" value="F:ATP binding"/>
    <property type="evidence" value="ECO:0007669"/>
    <property type="project" value="InterPro"/>
</dbReference>
<keyword evidence="3" id="KW-0808">Transferase</keyword>
<keyword evidence="3" id="KW-0418">Kinase</keyword>
<protein>
    <submittedName>
        <fullName evidence="3">Kinase-like protein</fullName>
    </submittedName>
</protein>
<feature type="compositionally biased region" description="Basic and acidic residues" evidence="1">
    <location>
        <begin position="8"/>
        <end position="26"/>
    </location>
</feature>
<dbReference type="Gene3D" id="1.10.510.10">
    <property type="entry name" value="Transferase(Phosphotransferase) domain 1"/>
    <property type="match status" value="1"/>
</dbReference>
<dbReference type="InterPro" id="IPR051681">
    <property type="entry name" value="Ser/Thr_Kinases-Pseudokinases"/>
</dbReference>
<dbReference type="SMART" id="SM00220">
    <property type="entry name" value="S_TKc"/>
    <property type="match status" value="1"/>
</dbReference>
<dbReference type="InterPro" id="IPR000719">
    <property type="entry name" value="Prot_kinase_dom"/>
</dbReference>
<feature type="region of interest" description="Disordered" evidence="1">
    <location>
        <begin position="1"/>
        <end position="38"/>
    </location>
</feature>
<dbReference type="PRINTS" id="PR00109">
    <property type="entry name" value="TYRKINASE"/>
</dbReference>
<evidence type="ECO:0000313" key="3">
    <source>
        <dbReference type="EMBL" id="PBK98595.1"/>
    </source>
</evidence>
<evidence type="ECO:0000259" key="2">
    <source>
        <dbReference type="PROSITE" id="PS50011"/>
    </source>
</evidence>
<organism evidence="3 4">
    <name type="scientific">Armillaria gallica</name>
    <name type="common">Bulbous honey fungus</name>
    <name type="synonym">Armillaria bulbosa</name>
    <dbReference type="NCBI Taxonomy" id="47427"/>
    <lineage>
        <taxon>Eukaryota</taxon>
        <taxon>Fungi</taxon>
        <taxon>Dikarya</taxon>
        <taxon>Basidiomycota</taxon>
        <taxon>Agaricomycotina</taxon>
        <taxon>Agaricomycetes</taxon>
        <taxon>Agaricomycetidae</taxon>
        <taxon>Agaricales</taxon>
        <taxon>Marasmiineae</taxon>
        <taxon>Physalacriaceae</taxon>
        <taxon>Armillaria</taxon>
    </lineage>
</organism>
<dbReference type="EMBL" id="KZ293648">
    <property type="protein sequence ID" value="PBK98595.1"/>
    <property type="molecule type" value="Genomic_DNA"/>
</dbReference>
<dbReference type="PROSITE" id="PS00108">
    <property type="entry name" value="PROTEIN_KINASE_ST"/>
    <property type="match status" value="1"/>
</dbReference>
<dbReference type="InterPro" id="IPR008271">
    <property type="entry name" value="Ser/Thr_kinase_AS"/>
</dbReference>
<dbReference type="SUPFAM" id="SSF56112">
    <property type="entry name" value="Protein kinase-like (PK-like)"/>
    <property type="match status" value="1"/>
</dbReference>